<accession>A0A1H2VFD3</accession>
<feature type="transmembrane region" description="Helical" evidence="11">
    <location>
        <begin position="160"/>
        <end position="176"/>
    </location>
</feature>
<evidence type="ECO:0000256" key="8">
    <source>
        <dbReference type="ARBA" id="ARBA00022989"/>
    </source>
</evidence>
<evidence type="ECO:0000313" key="13">
    <source>
        <dbReference type="EMBL" id="SDW67028.1"/>
    </source>
</evidence>
<dbReference type="Pfam" id="PF00528">
    <property type="entry name" value="BPD_transp_1"/>
    <property type="match status" value="1"/>
</dbReference>
<evidence type="ECO:0000256" key="9">
    <source>
        <dbReference type="ARBA" id="ARBA00023136"/>
    </source>
</evidence>
<dbReference type="InterPro" id="IPR010065">
    <property type="entry name" value="AA_ABC_transptr_permease_3TM"/>
</dbReference>
<evidence type="ECO:0000259" key="12">
    <source>
        <dbReference type="PROSITE" id="PS50928"/>
    </source>
</evidence>
<dbReference type="SUPFAM" id="SSF161098">
    <property type="entry name" value="MetI-like"/>
    <property type="match status" value="1"/>
</dbReference>
<evidence type="ECO:0000313" key="14">
    <source>
        <dbReference type="Proteomes" id="UP000243778"/>
    </source>
</evidence>
<organism evidence="13 14">
    <name type="scientific">Pseudomonas kuykendallii</name>
    <dbReference type="NCBI Taxonomy" id="1007099"/>
    <lineage>
        <taxon>Bacteria</taxon>
        <taxon>Pseudomonadati</taxon>
        <taxon>Pseudomonadota</taxon>
        <taxon>Gammaproteobacteria</taxon>
        <taxon>Pseudomonadales</taxon>
        <taxon>Pseudomonadaceae</taxon>
        <taxon>Pseudomonas</taxon>
    </lineage>
</organism>
<dbReference type="GO" id="GO:0043190">
    <property type="term" value="C:ATP-binding cassette (ABC) transporter complex"/>
    <property type="evidence" value="ECO:0007669"/>
    <property type="project" value="InterPro"/>
</dbReference>
<dbReference type="OrthoDB" id="4404959at2"/>
<dbReference type="PANTHER" id="PTHR30614">
    <property type="entry name" value="MEMBRANE COMPONENT OF AMINO ACID ABC TRANSPORTER"/>
    <property type="match status" value="1"/>
</dbReference>
<dbReference type="CDD" id="cd06261">
    <property type="entry name" value="TM_PBP2"/>
    <property type="match status" value="1"/>
</dbReference>
<gene>
    <name evidence="13" type="ORF">SAMN05216287_1226</name>
</gene>
<dbReference type="PROSITE" id="PS50928">
    <property type="entry name" value="ABC_TM1"/>
    <property type="match status" value="1"/>
</dbReference>
<sequence>MNWEVIIKWLPRLTDGAILTLELVAFSVIAGLILALPIGIARASRHWYVRAIPFSYIFFFRGTPLLVQLFLVYYGAAQFDAVRQSPLWPYLRDPYWCAVLTMTMHTAAYIAEILRGAIQSVPPGEIEAARALGMSRAQSMLHIILPRAVRIGLPAYSNEVILMLKASALASTITLLELTGVARTMNARTYLPVEGFFTAGIYYLVITFVLINAFKLLERWLRVDACQGR</sequence>
<dbReference type="NCBIfam" id="TIGR01726">
    <property type="entry name" value="HEQRo_perm_3TM"/>
    <property type="match status" value="1"/>
</dbReference>
<keyword evidence="6 11" id="KW-0812">Transmembrane</keyword>
<keyword evidence="3 11" id="KW-0813">Transport</keyword>
<dbReference type="EMBL" id="FNNU01000002">
    <property type="protein sequence ID" value="SDW67028.1"/>
    <property type="molecule type" value="Genomic_DNA"/>
</dbReference>
<evidence type="ECO:0000256" key="5">
    <source>
        <dbReference type="ARBA" id="ARBA00022519"/>
    </source>
</evidence>
<evidence type="ECO:0000256" key="10">
    <source>
        <dbReference type="ARBA" id="ARBA00040319"/>
    </source>
</evidence>
<comment type="similarity">
    <text evidence="2">Belongs to the binding-protein-dependent transport system permease family. HisMQ subfamily.</text>
</comment>
<feature type="transmembrane region" description="Helical" evidence="11">
    <location>
        <begin position="196"/>
        <end position="214"/>
    </location>
</feature>
<dbReference type="RefSeq" id="WP_090225534.1">
    <property type="nucleotide sequence ID" value="NZ_DALYZG010000003.1"/>
</dbReference>
<keyword evidence="9 11" id="KW-0472">Membrane</keyword>
<dbReference type="GO" id="GO:0022857">
    <property type="term" value="F:transmembrane transporter activity"/>
    <property type="evidence" value="ECO:0007669"/>
    <property type="project" value="InterPro"/>
</dbReference>
<dbReference type="AlphaFoldDB" id="A0A1H2VFD3"/>
<keyword evidence="5" id="KW-0997">Cell inner membrane</keyword>
<evidence type="ECO:0000256" key="2">
    <source>
        <dbReference type="ARBA" id="ARBA00010072"/>
    </source>
</evidence>
<dbReference type="Proteomes" id="UP000243778">
    <property type="component" value="Unassembled WGS sequence"/>
</dbReference>
<evidence type="ECO:0000256" key="4">
    <source>
        <dbReference type="ARBA" id="ARBA00022475"/>
    </source>
</evidence>
<feature type="transmembrane region" description="Helical" evidence="11">
    <location>
        <begin position="18"/>
        <end position="41"/>
    </location>
</feature>
<dbReference type="PANTHER" id="PTHR30614:SF10">
    <property type="entry name" value="ARGININE ABC TRANSPORTER PERMEASE PROTEIN ARTM"/>
    <property type="match status" value="1"/>
</dbReference>
<name>A0A1H2VFD3_9PSED</name>
<keyword evidence="4" id="KW-1003">Cell membrane</keyword>
<dbReference type="Gene3D" id="1.10.3720.10">
    <property type="entry name" value="MetI-like"/>
    <property type="match status" value="1"/>
</dbReference>
<evidence type="ECO:0000256" key="6">
    <source>
        <dbReference type="ARBA" id="ARBA00022692"/>
    </source>
</evidence>
<evidence type="ECO:0000256" key="11">
    <source>
        <dbReference type="RuleBase" id="RU363032"/>
    </source>
</evidence>
<keyword evidence="8 11" id="KW-1133">Transmembrane helix</keyword>
<protein>
    <recommendedName>
        <fullName evidence="10">Arginine ABC transporter permease protein ArtM</fullName>
    </recommendedName>
</protein>
<evidence type="ECO:0000256" key="1">
    <source>
        <dbReference type="ARBA" id="ARBA00004429"/>
    </source>
</evidence>
<reference evidence="14" key="1">
    <citation type="submission" date="2016-10" db="EMBL/GenBank/DDBJ databases">
        <authorList>
            <person name="Varghese N."/>
            <person name="Submissions S."/>
        </authorList>
    </citation>
    <scope>NUCLEOTIDE SEQUENCE [LARGE SCALE GENOMIC DNA]</scope>
    <source>
        <strain evidence="14">NRRL B-59562</strain>
    </source>
</reference>
<evidence type="ECO:0000256" key="7">
    <source>
        <dbReference type="ARBA" id="ARBA00022970"/>
    </source>
</evidence>
<evidence type="ECO:0000256" key="3">
    <source>
        <dbReference type="ARBA" id="ARBA00022448"/>
    </source>
</evidence>
<proteinExistence type="inferred from homology"/>
<comment type="subcellular location">
    <subcellularLocation>
        <location evidence="1">Cell inner membrane</location>
        <topology evidence="1">Multi-pass membrane protein</topology>
    </subcellularLocation>
    <subcellularLocation>
        <location evidence="11">Cell membrane</location>
        <topology evidence="11">Multi-pass membrane protein</topology>
    </subcellularLocation>
</comment>
<dbReference type="InterPro" id="IPR000515">
    <property type="entry name" value="MetI-like"/>
</dbReference>
<keyword evidence="7" id="KW-0029">Amino-acid transport</keyword>
<feature type="domain" description="ABC transmembrane type-1" evidence="12">
    <location>
        <begin position="17"/>
        <end position="214"/>
    </location>
</feature>
<dbReference type="InterPro" id="IPR035906">
    <property type="entry name" value="MetI-like_sf"/>
</dbReference>
<feature type="transmembrane region" description="Helical" evidence="11">
    <location>
        <begin position="53"/>
        <end position="75"/>
    </location>
</feature>
<dbReference type="STRING" id="1007099.SAMN05216287_1226"/>
<dbReference type="InterPro" id="IPR043429">
    <property type="entry name" value="ArtM/GltK/GlnP/TcyL/YhdX-like"/>
</dbReference>
<dbReference type="GO" id="GO:0006865">
    <property type="term" value="P:amino acid transport"/>
    <property type="evidence" value="ECO:0007669"/>
    <property type="project" value="UniProtKB-KW"/>
</dbReference>
<keyword evidence="14" id="KW-1185">Reference proteome</keyword>